<evidence type="ECO:0000313" key="1">
    <source>
        <dbReference type="EMBL" id="UYU89423.1"/>
    </source>
</evidence>
<dbReference type="EMBL" id="CP083685">
    <property type="protein sequence ID" value="UYU89423.1"/>
    <property type="molecule type" value="Genomic_DNA"/>
</dbReference>
<gene>
    <name evidence="1" type="ORF">KQP74_15875</name>
</gene>
<proteinExistence type="predicted"/>
<dbReference type="RefSeq" id="WP_264455114.1">
    <property type="nucleotide sequence ID" value="NZ_CP083685.1"/>
</dbReference>
<dbReference type="Proteomes" id="UP001162960">
    <property type="component" value="Chromosome"/>
</dbReference>
<organism evidence="1 2">
    <name type="scientific">Bacteroides thetaiotaomicron</name>
    <dbReference type="NCBI Taxonomy" id="818"/>
    <lineage>
        <taxon>Bacteria</taxon>
        <taxon>Pseudomonadati</taxon>
        <taxon>Bacteroidota</taxon>
        <taxon>Bacteroidia</taxon>
        <taxon>Bacteroidales</taxon>
        <taxon>Bacteroidaceae</taxon>
        <taxon>Bacteroides</taxon>
    </lineage>
</organism>
<accession>A0AB38U924</accession>
<sequence>MKGAFYIDGEDMYLRFGAVLISGGYDDILTFPSLKEPDKNDWPEEDGVEVDLSNPKLDSKEITLDFFAEDAFGFVDFVSKPKYHVFRVPSLGREWKLRLSSQTDNKVWVDSTKFSLKFVEDSFERPEEYVPASGCGVVIPKCSYEIDGISLRDYGITVTEAKDDVLKSPAAKRNMLRQIQTKDGQIYDVEQLFFSTKEVTFKCEMCAASIERFWKCYDAFFYDLIQPEERALYVEYTDEEYPCYYKKSSGFKILSLSGTVRVSFSFTLVFTVFRIGETDYILGSEDDERIVLEDDGETCIDMKYYAG</sequence>
<name>A0AB38U924_BACT4</name>
<protein>
    <submittedName>
        <fullName evidence="1">Uncharacterized protein</fullName>
    </submittedName>
</protein>
<evidence type="ECO:0000313" key="2">
    <source>
        <dbReference type="Proteomes" id="UP001162960"/>
    </source>
</evidence>
<reference evidence="1" key="1">
    <citation type="submission" date="2021-06" db="EMBL/GenBank/DDBJ databases">
        <title>Interrogation of the integrated mobile genetic elements in gut-associated Bacteroides with a consensus prediction approach.</title>
        <authorList>
            <person name="Campbell D.E."/>
            <person name="Leigh J.R."/>
            <person name="Kim T."/>
            <person name="England W."/>
            <person name="Whitaker R.J."/>
            <person name="Degnan P.H."/>
        </authorList>
    </citation>
    <scope>NUCLEOTIDE SEQUENCE</scope>
    <source>
        <strain evidence="1">VPI-3443</strain>
    </source>
</reference>
<dbReference type="AlphaFoldDB" id="A0AB38U924"/>